<evidence type="ECO:0000313" key="2">
    <source>
        <dbReference type="EnsemblMetazoa" id="ACOM025346-PA.1"/>
    </source>
</evidence>
<dbReference type="Proteomes" id="UP000075882">
    <property type="component" value="Unassembled WGS sequence"/>
</dbReference>
<dbReference type="AlphaFoldDB" id="A0A8W7P543"/>
<dbReference type="VEuPathDB" id="VectorBase:ACON2_035887"/>
<dbReference type="EnsemblMetazoa" id="ACOM025346-RA">
    <property type="protein sequence ID" value="ACOM025346-PA.1"/>
    <property type="gene ID" value="ACOM025346"/>
</dbReference>
<protein>
    <submittedName>
        <fullName evidence="2">Uncharacterized protein</fullName>
    </submittedName>
</protein>
<accession>A0A8W7P543</accession>
<feature type="region of interest" description="Disordered" evidence="1">
    <location>
        <begin position="19"/>
        <end position="40"/>
    </location>
</feature>
<organism evidence="2">
    <name type="scientific">Anopheles coluzzii</name>
    <name type="common">African malaria mosquito</name>
    <dbReference type="NCBI Taxonomy" id="1518534"/>
    <lineage>
        <taxon>Eukaryota</taxon>
        <taxon>Metazoa</taxon>
        <taxon>Ecdysozoa</taxon>
        <taxon>Arthropoda</taxon>
        <taxon>Hexapoda</taxon>
        <taxon>Insecta</taxon>
        <taxon>Pterygota</taxon>
        <taxon>Neoptera</taxon>
        <taxon>Endopterygota</taxon>
        <taxon>Diptera</taxon>
        <taxon>Nematocera</taxon>
        <taxon>Culicoidea</taxon>
        <taxon>Culicidae</taxon>
        <taxon>Anophelinae</taxon>
        <taxon>Anopheles</taxon>
    </lineage>
</organism>
<reference evidence="2" key="1">
    <citation type="submission" date="2022-08" db="UniProtKB">
        <authorList>
            <consortium name="EnsemblMetazoa"/>
        </authorList>
    </citation>
    <scope>IDENTIFICATION</scope>
</reference>
<sequence>LCVISTNKKAGNMIIITGSTVNGDDGDLPSATASEDDERQQHQLELVGYGGRNGSVGTLEETLGTALELSPVVEQPSVDEEEPDDVDISGGDELDEDQQFANGTACCQLELLEHKCTSDEEDALLVDGKLRNLISFCRFRCSVQQRNKLISGNKELMNEFGVRLSIC</sequence>
<name>A0A8W7P543_ANOCL</name>
<evidence type="ECO:0000256" key="1">
    <source>
        <dbReference type="SAM" id="MobiDB-lite"/>
    </source>
</evidence>
<proteinExistence type="predicted"/>